<evidence type="ECO:0000256" key="4">
    <source>
        <dbReference type="ARBA" id="ARBA00022801"/>
    </source>
</evidence>
<evidence type="ECO:0000256" key="1">
    <source>
        <dbReference type="ARBA" id="ARBA00005915"/>
    </source>
</evidence>
<evidence type="ECO:0000259" key="7">
    <source>
        <dbReference type="Pfam" id="PF02272"/>
    </source>
</evidence>
<dbReference type="Pfam" id="PF01368">
    <property type="entry name" value="DHH"/>
    <property type="match status" value="1"/>
</dbReference>
<feature type="domain" description="DHHA1" evidence="7">
    <location>
        <begin position="342"/>
        <end position="434"/>
    </location>
</feature>
<dbReference type="GO" id="GO:0008409">
    <property type="term" value="F:5'-3' exonuclease activity"/>
    <property type="evidence" value="ECO:0007669"/>
    <property type="project" value="InterPro"/>
</dbReference>
<dbReference type="SUPFAM" id="SSF64182">
    <property type="entry name" value="DHH phosphoesterases"/>
    <property type="match status" value="1"/>
</dbReference>
<sequence length="695" mass="75687">MKRWTVLRSREEAANKLAEAEGLGRLGSAVMAARGYGDAASLGEFLNPGELLDPFLLPDMQKAADIINQAIDNGEVICVYGDYDCDGVTASAIVYDYLLNMGGRVLCYIPERSEGYGLNRRAIEEIHESEASLIVTVDNGISAHEEAEYIYELGMRLVITDHHQPSDRLPMAEAVVNPHLESSRSEFKELCGAGVALKLLAALEGGSYDMVFEQYGDIVAIGTIADIVPLVGENRAIVKKGLSLLKDTENCGLISLMEESGVDPSSVTSETAAFSITPRINAAGRFGSAMTALDMLTCEQEEAGELSRELCRLNEKRKEAENKITGEILSRLESEPSLARKRVLVISGEGWHHGVIGIAAAKVMELCEKPVIILSSDSDGLYRGSARSFGGFNIFDCFYYCSGILLKWGGHEKAGGLTVRGEDLERLDEMIQEYAGLRHPVMPKYTLSADRLIRGSELTPENIDGLERLEPFGEGNPVPLFAFYGARIASVTPLKSGAHTRLELEYDGARLSALLFRVKTAELALVPGDLIDLMGRLQAKSYMGRRSVSVIVSDYRLHGIKQEDYLSSYDTYESYIRNEDCEPSALRDGLPDRSELIEIYKTVAAASCPIGRELIYGRLIGKGISSFKLSVALDSFRELGLIRESGFGSGSKIELVKTDKKVDIMSAPAISGLRKRISSLEAKGANTNSGGWGNG</sequence>
<dbReference type="Proteomes" id="UP000823960">
    <property type="component" value="Unassembled WGS sequence"/>
</dbReference>
<gene>
    <name evidence="9" type="primary">recJ</name>
    <name evidence="9" type="ORF">IAD28_01955</name>
</gene>
<dbReference type="InterPro" id="IPR003156">
    <property type="entry name" value="DHHA1_dom"/>
</dbReference>
<dbReference type="GO" id="GO:0003676">
    <property type="term" value="F:nucleic acid binding"/>
    <property type="evidence" value="ECO:0007669"/>
    <property type="project" value="InterPro"/>
</dbReference>
<dbReference type="InterPro" id="IPR001667">
    <property type="entry name" value="DDH_dom"/>
</dbReference>
<proteinExistence type="inferred from homology"/>
<dbReference type="NCBIfam" id="TIGR00644">
    <property type="entry name" value="recJ"/>
    <property type="match status" value="1"/>
</dbReference>
<dbReference type="EMBL" id="DVOL01000026">
    <property type="protein sequence ID" value="HIV10443.1"/>
    <property type="molecule type" value="Genomic_DNA"/>
</dbReference>
<dbReference type="InterPro" id="IPR051673">
    <property type="entry name" value="SSDNA_exonuclease_RecJ"/>
</dbReference>
<dbReference type="Gene3D" id="3.10.310.30">
    <property type="match status" value="1"/>
</dbReference>
<evidence type="ECO:0000313" key="10">
    <source>
        <dbReference type="Proteomes" id="UP000823960"/>
    </source>
</evidence>
<dbReference type="InterPro" id="IPR041122">
    <property type="entry name" value="RecJ_OB"/>
</dbReference>
<accession>A0A9D1NQH2</accession>
<evidence type="ECO:0000256" key="2">
    <source>
        <dbReference type="ARBA" id="ARBA00019841"/>
    </source>
</evidence>
<evidence type="ECO:0000256" key="5">
    <source>
        <dbReference type="ARBA" id="ARBA00022839"/>
    </source>
</evidence>
<name>A0A9D1NQH2_9FIRM</name>
<dbReference type="Pfam" id="PF17768">
    <property type="entry name" value="RecJ_OB"/>
    <property type="match status" value="1"/>
</dbReference>
<dbReference type="PANTHER" id="PTHR30255">
    <property type="entry name" value="SINGLE-STRANDED-DNA-SPECIFIC EXONUCLEASE RECJ"/>
    <property type="match status" value="1"/>
</dbReference>
<dbReference type="InterPro" id="IPR004610">
    <property type="entry name" value="RecJ"/>
</dbReference>
<comment type="caution">
    <text evidence="9">The sequence shown here is derived from an EMBL/GenBank/DDBJ whole genome shotgun (WGS) entry which is preliminary data.</text>
</comment>
<dbReference type="GO" id="GO:0006310">
    <property type="term" value="P:DNA recombination"/>
    <property type="evidence" value="ECO:0007669"/>
    <property type="project" value="InterPro"/>
</dbReference>
<dbReference type="InterPro" id="IPR038763">
    <property type="entry name" value="DHH_sf"/>
</dbReference>
<dbReference type="PANTHER" id="PTHR30255:SF2">
    <property type="entry name" value="SINGLE-STRANDED-DNA-SPECIFIC EXONUCLEASE RECJ"/>
    <property type="match status" value="1"/>
</dbReference>
<feature type="domain" description="RecJ OB" evidence="8">
    <location>
        <begin position="452"/>
        <end position="554"/>
    </location>
</feature>
<dbReference type="GO" id="GO:0006281">
    <property type="term" value="P:DNA repair"/>
    <property type="evidence" value="ECO:0007669"/>
    <property type="project" value="InterPro"/>
</dbReference>
<keyword evidence="5 9" id="KW-0269">Exonuclease</keyword>
<dbReference type="AlphaFoldDB" id="A0A9D1NQH2"/>
<evidence type="ECO:0000256" key="3">
    <source>
        <dbReference type="ARBA" id="ARBA00022722"/>
    </source>
</evidence>
<evidence type="ECO:0000259" key="6">
    <source>
        <dbReference type="Pfam" id="PF01368"/>
    </source>
</evidence>
<keyword evidence="3" id="KW-0540">Nuclease</keyword>
<dbReference type="Gene3D" id="3.90.1640.30">
    <property type="match status" value="1"/>
</dbReference>
<keyword evidence="4" id="KW-0378">Hydrolase</keyword>
<reference evidence="9" key="1">
    <citation type="submission" date="2020-10" db="EMBL/GenBank/DDBJ databases">
        <authorList>
            <person name="Gilroy R."/>
        </authorList>
    </citation>
    <scope>NUCLEOTIDE SEQUENCE</scope>
    <source>
        <strain evidence="9">1370</strain>
    </source>
</reference>
<reference evidence="9" key="2">
    <citation type="journal article" date="2021" name="PeerJ">
        <title>Extensive microbial diversity within the chicken gut microbiome revealed by metagenomics and culture.</title>
        <authorList>
            <person name="Gilroy R."/>
            <person name="Ravi A."/>
            <person name="Getino M."/>
            <person name="Pursley I."/>
            <person name="Horton D.L."/>
            <person name="Alikhan N.F."/>
            <person name="Baker D."/>
            <person name="Gharbi K."/>
            <person name="Hall N."/>
            <person name="Watson M."/>
            <person name="Adriaenssens E.M."/>
            <person name="Foster-Nyarko E."/>
            <person name="Jarju S."/>
            <person name="Secka A."/>
            <person name="Antonio M."/>
            <person name="Oren A."/>
            <person name="Chaudhuri R.R."/>
            <person name="La Ragione R."/>
            <person name="Hildebrand F."/>
            <person name="Pallen M.J."/>
        </authorList>
    </citation>
    <scope>NUCLEOTIDE SEQUENCE</scope>
    <source>
        <strain evidence="9">1370</strain>
    </source>
</reference>
<protein>
    <recommendedName>
        <fullName evidence="2">Single-stranded-DNA-specific exonuclease RecJ</fullName>
    </recommendedName>
</protein>
<dbReference type="Pfam" id="PF02272">
    <property type="entry name" value="DHHA1"/>
    <property type="match status" value="1"/>
</dbReference>
<organism evidence="9 10">
    <name type="scientific">Candidatus Faeciplasma avium</name>
    <dbReference type="NCBI Taxonomy" id="2840798"/>
    <lineage>
        <taxon>Bacteria</taxon>
        <taxon>Bacillati</taxon>
        <taxon>Bacillota</taxon>
        <taxon>Clostridia</taxon>
        <taxon>Eubacteriales</taxon>
        <taxon>Oscillospiraceae</taxon>
        <taxon>Oscillospiraceae incertae sedis</taxon>
        <taxon>Candidatus Faeciplasma</taxon>
    </lineage>
</organism>
<evidence type="ECO:0000259" key="8">
    <source>
        <dbReference type="Pfam" id="PF17768"/>
    </source>
</evidence>
<feature type="domain" description="DDH" evidence="6">
    <location>
        <begin position="77"/>
        <end position="223"/>
    </location>
</feature>
<evidence type="ECO:0000313" key="9">
    <source>
        <dbReference type="EMBL" id="HIV10443.1"/>
    </source>
</evidence>
<comment type="similarity">
    <text evidence="1">Belongs to the RecJ family.</text>
</comment>